<keyword evidence="3" id="KW-1185">Reference proteome</keyword>
<feature type="region of interest" description="Disordered" evidence="1">
    <location>
        <begin position="1"/>
        <end position="85"/>
    </location>
</feature>
<dbReference type="Proteomes" id="UP000250140">
    <property type="component" value="Unassembled WGS sequence"/>
</dbReference>
<evidence type="ECO:0000313" key="2">
    <source>
        <dbReference type="EMBL" id="OCL06298.1"/>
    </source>
</evidence>
<evidence type="ECO:0000313" key="3">
    <source>
        <dbReference type="Proteomes" id="UP000250140"/>
    </source>
</evidence>
<accession>A0A8E2EXR4</accession>
<proteinExistence type="predicted"/>
<reference evidence="2 3" key="1">
    <citation type="journal article" date="2016" name="Nat. Commun.">
        <title>Ectomycorrhizal ecology is imprinted in the genome of the dominant symbiotic fungus Cenococcum geophilum.</title>
        <authorList>
            <consortium name="DOE Joint Genome Institute"/>
            <person name="Peter M."/>
            <person name="Kohler A."/>
            <person name="Ohm R.A."/>
            <person name="Kuo A."/>
            <person name="Krutzmann J."/>
            <person name="Morin E."/>
            <person name="Arend M."/>
            <person name="Barry K.W."/>
            <person name="Binder M."/>
            <person name="Choi C."/>
            <person name="Clum A."/>
            <person name="Copeland A."/>
            <person name="Grisel N."/>
            <person name="Haridas S."/>
            <person name="Kipfer T."/>
            <person name="LaButti K."/>
            <person name="Lindquist E."/>
            <person name="Lipzen A."/>
            <person name="Maire R."/>
            <person name="Meier B."/>
            <person name="Mihaltcheva S."/>
            <person name="Molinier V."/>
            <person name="Murat C."/>
            <person name="Poggeler S."/>
            <person name="Quandt C.A."/>
            <person name="Sperisen C."/>
            <person name="Tritt A."/>
            <person name="Tisserant E."/>
            <person name="Crous P.W."/>
            <person name="Henrissat B."/>
            <person name="Nehls U."/>
            <person name="Egli S."/>
            <person name="Spatafora J.W."/>
            <person name="Grigoriev I.V."/>
            <person name="Martin F.M."/>
        </authorList>
    </citation>
    <scope>NUCLEOTIDE SEQUENCE [LARGE SCALE GENOMIC DNA]</scope>
    <source>
        <strain evidence="2 3">CBS 207.34</strain>
    </source>
</reference>
<gene>
    <name evidence="2" type="ORF">AOQ84DRAFT_378752</name>
</gene>
<name>A0A8E2EXR4_9PEZI</name>
<organism evidence="2 3">
    <name type="scientific">Glonium stellatum</name>
    <dbReference type="NCBI Taxonomy" id="574774"/>
    <lineage>
        <taxon>Eukaryota</taxon>
        <taxon>Fungi</taxon>
        <taxon>Dikarya</taxon>
        <taxon>Ascomycota</taxon>
        <taxon>Pezizomycotina</taxon>
        <taxon>Dothideomycetes</taxon>
        <taxon>Pleosporomycetidae</taxon>
        <taxon>Gloniales</taxon>
        <taxon>Gloniaceae</taxon>
        <taxon>Glonium</taxon>
    </lineage>
</organism>
<feature type="compositionally biased region" description="Basic and acidic residues" evidence="1">
    <location>
        <begin position="1"/>
        <end position="11"/>
    </location>
</feature>
<feature type="compositionally biased region" description="Acidic residues" evidence="1">
    <location>
        <begin position="12"/>
        <end position="22"/>
    </location>
</feature>
<sequence>GETEVELREVEPMPEEEPEEPVEVSASMVEEETQLGLEGSRGLEEGMGLGESEEWAREEASEDSQSEEYDEDEEEEGMDHGFGED</sequence>
<feature type="non-terminal residue" evidence="2">
    <location>
        <position position="1"/>
    </location>
</feature>
<feature type="compositionally biased region" description="Acidic residues" evidence="1">
    <location>
        <begin position="60"/>
        <end position="77"/>
    </location>
</feature>
<evidence type="ECO:0000256" key="1">
    <source>
        <dbReference type="SAM" id="MobiDB-lite"/>
    </source>
</evidence>
<protein>
    <submittedName>
        <fullName evidence="2">Uncharacterized protein</fullName>
    </submittedName>
</protein>
<dbReference type="EMBL" id="KV750093">
    <property type="protein sequence ID" value="OCL06298.1"/>
    <property type="molecule type" value="Genomic_DNA"/>
</dbReference>
<dbReference type="AlphaFoldDB" id="A0A8E2EXR4"/>